<name>A0ABR2J0G4_9EUKA</name>
<evidence type="ECO:0000256" key="5">
    <source>
        <dbReference type="ARBA" id="ARBA00022737"/>
    </source>
</evidence>
<evidence type="ECO:0000256" key="3">
    <source>
        <dbReference type="ARBA" id="ARBA00022574"/>
    </source>
</evidence>
<evidence type="ECO:0000313" key="13">
    <source>
        <dbReference type="Proteomes" id="UP001470230"/>
    </source>
</evidence>
<evidence type="ECO:0000256" key="10">
    <source>
        <dbReference type="ARBA" id="ARBA00023136"/>
    </source>
</evidence>
<dbReference type="PANTHER" id="PTHR23284">
    <property type="entry name" value="PROLACTIN REGULATORY ELEMENT BINDING PROTEIN"/>
    <property type="match status" value="1"/>
</dbReference>
<evidence type="ECO:0000313" key="12">
    <source>
        <dbReference type="EMBL" id="KAK8870968.1"/>
    </source>
</evidence>
<evidence type="ECO:0000256" key="9">
    <source>
        <dbReference type="ARBA" id="ARBA00022989"/>
    </source>
</evidence>
<keyword evidence="5" id="KW-0677">Repeat</keyword>
<keyword evidence="6" id="KW-0256">Endoplasmic reticulum</keyword>
<feature type="transmembrane region" description="Helical" evidence="11">
    <location>
        <begin position="319"/>
        <end position="337"/>
    </location>
</feature>
<organism evidence="12 13">
    <name type="scientific">Tritrichomonas musculus</name>
    <dbReference type="NCBI Taxonomy" id="1915356"/>
    <lineage>
        <taxon>Eukaryota</taxon>
        <taxon>Metamonada</taxon>
        <taxon>Parabasalia</taxon>
        <taxon>Tritrichomonadida</taxon>
        <taxon>Tritrichomonadidae</taxon>
        <taxon>Tritrichomonas</taxon>
    </lineage>
</organism>
<evidence type="ECO:0000256" key="8">
    <source>
        <dbReference type="ARBA" id="ARBA00022927"/>
    </source>
</evidence>
<dbReference type="SUPFAM" id="SSF50978">
    <property type="entry name" value="WD40 repeat-like"/>
    <property type="match status" value="1"/>
</dbReference>
<sequence length="339" mass="37605">MFRTHFNHPILSIYPGLNPHEILIAGGGGSSKTGVPNLLQICTVDSDGTLKINKTIKYTQQASCITSHFAKRKTYAVVGVGSNILLLNKRYSEINSFDTHMEKLLFRSLCISPRGNLLVAVDGDDILRLFQLPSMKQVYYTSDRTVQRATFVSSFKSEEGDDDNLLILCTSDSKVQLLKPEDKFPLVAESDILKLEPKQISSFDDAIYFTGISREKKCSLVVKLKYDKELGKLETVKTAKPANALITEMSVNSRSVVVGTSEGDVIFLDRFSLNKQIVSSKVHSFPITTICSIDDFTITGGIDSVVSVIKNKKPGYKKYIFIVVCILAILIGVLLNYQK</sequence>
<evidence type="ECO:0000256" key="7">
    <source>
        <dbReference type="ARBA" id="ARBA00022892"/>
    </source>
</evidence>
<comment type="subcellular location">
    <subcellularLocation>
        <location evidence="1">Endoplasmic reticulum membrane</location>
        <topology evidence="1">Single-pass membrane protein</topology>
    </subcellularLocation>
</comment>
<protein>
    <submittedName>
        <fullName evidence="12">Uncharacterized protein</fullName>
    </submittedName>
</protein>
<evidence type="ECO:0000256" key="11">
    <source>
        <dbReference type="SAM" id="Phobius"/>
    </source>
</evidence>
<dbReference type="InterPro" id="IPR045260">
    <property type="entry name" value="Sec12-like"/>
</dbReference>
<keyword evidence="13" id="KW-1185">Reference proteome</keyword>
<keyword evidence="7" id="KW-0931">ER-Golgi transport</keyword>
<gene>
    <name evidence="12" type="ORF">M9Y10_008881</name>
</gene>
<keyword evidence="9 11" id="KW-1133">Transmembrane helix</keyword>
<dbReference type="PANTHER" id="PTHR23284:SF0">
    <property type="entry name" value="PROLACTIN REGULATORY ELEMENT-BINDING PROTEIN"/>
    <property type="match status" value="1"/>
</dbReference>
<keyword evidence="3" id="KW-0853">WD repeat</keyword>
<dbReference type="Proteomes" id="UP001470230">
    <property type="component" value="Unassembled WGS sequence"/>
</dbReference>
<keyword evidence="10 11" id="KW-0472">Membrane</keyword>
<evidence type="ECO:0000256" key="1">
    <source>
        <dbReference type="ARBA" id="ARBA00004389"/>
    </source>
</evidence>
<dbReference type="Gene3D" id="2.130.10.10">
    <property type="entry name" value="YVTN repeat-like/Quinoprotein amine dehydrogenase"/>
    <property type="match status" value="1"/>
</dbReference>
<proteinExistence type="predicted"/>
<comment type="caution">
    <text evidence="12">The sequence shown here is derived from an EMBL/GenBank/DDBJ whole genome shotgun (WGS) entry which is preliminary data.</text>
</comment>
<dbReference type="InterPro" id="IPR036322">
    <property type="entry name" value="WD40_repeat_dom_sf"/>
</dbReference>
<reference evidence="12 13" key="1">
    <citation type="submission" date="2024-04" db="EMBL/GenBank/DDBJ databases">
        <title>Tritrichomonas musculus Genome.</title>
        <authorList>
            <person name="Alves-Ferreira E."/>
            <person name="Grigg M."/>
            <person name="Lorenzi H."/>
            <person name="Galac M."/>
        </authorList>
    </citation>
    <scope>NUCLEOTIDE SEQUENCE [LARGE SCALE GENOMIC DNA]</scope>
    <source>
        <strain evidence="12 13">EAF2021</strain>
    </source>
</reference>
<evidence type="ECO:0000256" key="6">
    <source>
        <dbReference type="ARBA" id="ARBA00022824"/>
    </source>
</evidence>
<keyword evidence="4 11" id="KW-0812">Transmembrane</keyword>
<evidence type="ECO:0000256" key="4">
    <source>
        <dbReference type="ARBA" id="ARBA00022692"/>
    </source>
</evidence>
<keyword evidence="8" id="KW-0653">Protein transport</keyword>
<dbReference type="InterPro" id="IPR015943">
    <property type="entry name" value="WD40/YVTN_repeat-like_dom_sf"/>
</dbReference>
<dbReference type="EMBL" id="JAPFFF010000014">
    <property type="protein sequence ID" value="KAK8870968.1"/>
    <property type="molecule type" value="Genomic_DNA"/>
</dbReference>
<keyword evidence="2" id="KW-0813">Transport</keyword>
<evidence type="ECO:0000256" key="2">
    <source>
        <dbReference type="ARBA" id="ARBA00022448"/>
    </source>
</evidence>
<accession>A0ABR2J0G4</accession>